<keyword evidence="4" id="KW-0969">Cilium</keyword>
<dbReference type="Pfam" id="PF01312">
    <property type="entry name" value="Bac_export_2"/>
    <property type="match status" value="1"/>
</dbReference>
<evidence type="ECO:0000313" key="5">
    <source>
        <dbReference type="Proteomes" id="UP000287746"/>
    </source>
</evidence>
<accession>A0A430G462</accession>
<gene>
    <name evidence="4" type="ORF">DAH66_09605</name>
</gene>
<dbReference type="InterPro" id="IPR006135">
    <property type="entry name" value="T3SS_substrate_exporter"/>
</dbReference>
<protein>
    <submittedName>
        <fullName evidence="4">Flagellar type III secretion system protein FlhB</fullName>
    </submittedName>
</protein>
<feature type="region of interest" description="Disordered" evidence="2">
    <location>
        <begin position="224"/>
        <end position="260"/>
    </location>
</feature>
<dbReference type="PRINTS" id="PR00950">
    <property type="entry name" value="TYPE3IMSPROT"/>
</dbReference>
<keyword evidence="3" id="KW-0472">Membrane</keyword>
<dbReference type="InterPro" id="IPR029025">
    <property type="entry name" value="T3SS_substrate_exporter_C"/>
</dbReference>
<dbReference type="PANTHER" id="PTHR30531">
    <property type="entry name" value="FLAGELLAR BIOSYNTHETIC PROTEIN FLHB"/>
    <property type="match status" value="1"/>
</dbReference>
<dbReference type="AlphaFoldDB" id="A0A430G462"/>
<organism evidence="4 5">
    <name type="scientific">Sphingomonas koreensis</name>
    <dbReference type="NCBI Taxonomy" id="93064"/>
    <lineage>
        <taxon>Bacteria</taxon>
        <taxon>Pseudomonadati</taxon>
        <taxon>Pseudomonadota</taxon>
        <taxon>Alphaproteobacteria</taxon>
        <taxon>Sphingomonadales</taxon>
        <taxon>Sphingomonadaceae</taxon>
        <taxon>Sphingomonas</taxon>
    </lineage>
</organism>
<dbReference type="SUPFAM" id="SSF160544">
    <property type="entry name" value="EscU C-terminal domain-like"/>
    <property type="match status" value="1"/>
</dbReference>
<name>A0A430G462_9SPHN</name>
<sequence length="362" mass="40097">MAGEQQDQDRSEAPTPYKLRRARERGMVARSVELGFLGSLIALAAFITVADGSFAARIAEMMRLTFAAGIDRAADPEQARELIGMTYWTMLQPLLLLGGTVMAVVLLLELIQLRGFIFSTHPLKPDFTRLNPAQGLKRLFSTRLLKETLKTLLKAAVYSAALWLIVAEAIERYAIASNEGERLAGVLAAAGMRLALVFIAIAIGFAIFDQILVRGEFTKQMRMSHREVTREHKEREGDPRIRQKRKQLHKEYASQSQGAGNLPGSDMLIVNPEHFAVALHYDADVMTAPTVSAKGRNRLALALKAEAARLGIPVLRRPELARALYRHATSGHEIPPENYEAVAELYIQLRREAASHPQSPGE</sequence>
<feature type="transmembrane region" description="Helical" evidence="3">
    <location>
        <begin position="190"/>
        <end position="213"/>
    </location>
</feature>
<keyword evidence="3" id="KW-0812">Transmembrane</keyword>
<keyword evidence="4" id="KW-0282">Flagellum</keyword>
<evidence type="ECO:0000313" key="4">
    <source>
        <dbReference type="EMBL" id="RSY85942.1"/>
    </source>
</evidence>
<feature type="transmembrane region" description="Helical" evidence="3">
    <location>
        <begin position="90"/>
        <end position="111"/>
    </location>
</feature>
<dbReference type="GO" id="GO:0005886">
    <property type="term" value="C:plasma membrane"/>
    <property type="evidence" value="ECO:0007669"/>
    <property type="project" value="TreeGrafter"/>
</dbReference>
<dbReference type="Gene3D" id="3.40.1690.10">
    <property type="entry name" value="secretion proteins EscU"/>
    <property type="match status" value="1"/>
</dbReference>
<comment type="caution">
    <text evidence="4">The sequence shown here is derived from an EMBL/GenBank/DDBJ whole genome shotgun (WGS) entry which is preliminary data.</text>
</comment>
<evidence type="ECO:0000256" key="2">
    <source>
        <dbReference type="SAM" id="MobiDB-lite"/>
    </source>
</evidence>
<keyword evidence="4" id="KW-0966">Cell projection</keyword>
<dbReference type="EMBL" id="QQYZ01000007">
    <property type="protein sequence ID" value="RSY85942.1"/>
    <property type="molecule type" value="Genomic_DNA"/>
</dbReference>
<keyword evidence="3" id="KW-1133">Transmembrane helix</keyword>
<dbReference type="PANTHER" id="PTHR30531:SF14">
    <property type="entry name" value="SURFACE PRESENTATION OF ANTIGENS PROTEIN SPAS"/>
    <property type="match status" value="1"/>
</dbReference>
<evidence type="ECO:0000256" key="3">
    <source>
        <dbReference type="SAM" id="Phobius"/>
    </source>
</evidence>
<dbReference type="RefSeq" id="WP_126004335.1">
    <property type="nucleotide sequence ID" value="NZ_QQYZ01000007.1"/>
</dbReference>
<feature type="compositionally biased region" description="Basic and acidic residues" evidence="2">
    <location>
        <begin position="224"/>
        <end position="241"/>
    </location>
</feature>
<reference evidence="5" key="1">
    <citation type="submission" date="2018-07" db="EMBL/GenBank/DDBJ databases">
        <title>Genomic and Epidemiologic Investigation of an Indolent Hospital Outbreak.</title>
        <authorList>
            <person name="Johnson R.C."/>
            <person name="Deming C."/>
            <person name="Conlan S."/>
            <person name="Zellmer C.J."/>
            <person name="Michelin A.V."/>
            <person name="Lee-Lin S.-Q."/>
            <person name="Thomas P.J."/>
            <person name="Park M."/>
            <person name="Weingarten R.A."/>
            <person name="Less J."/>
            <person name="Dekker J.P."/>
            <person name="Frank K.M."/>
            <person name="Musser K.A."/>
            <person name="Mcquiston J.R."/>
            <person name="Henderson D.K."/>
            <person name="Lau A.F."/>
            <person name="Palmore T.N."/>
            <person name="Segre J.A."/>
        </authorList>
    </citation>
    <scope>NUCLEOTIDE SEQUENCE [LARGE SCALE GENOMIC DNA]</scope>
    <source>
        <strain evidence="5">SK-CDC1_0717</strain>
    </source>
</reference>
<dbReference type="Proteomes" id="UP000287746">
    <property type="component" value="Unassembled WGS sequence"/>
</dbReference>
<dbReference type="GO" id="GO:0009306">
    <property type="term" value="P:protein secretion"/>
    <property type="evidence" value="ECO:0007669"/>
    <property type="project" value="InterPro"/>
</dbReference>
<feature type="transmembrane region" description="Helical" evidence="3">
    <location>
        <begin position="27"/>
        <end position="47"/>
    </location>
</feature>
<comment type="similarity">
    <text evidence="1">Belongs to the type III secretion exporter family.</text>
</comment>
<evidence type="ECO:0000256" key="1">
    <source>
        <dbReference type="ARBA" id="ARBA00010690"/>
    </source>
</evidence>
<proteinExistence type="inferred from homology"/>